<dbReference type="Pfam" id="PF01535">
    <property type="entry name" value="PPR"/>
    <property type="match status" value="2"/>
</dbReference>
<sequence>MLGFVKPSPRNILQCLLIRSSFFFHSATVSASSVDGVAAVRIGFLPPPNPPLPLDKLESSFIISSFSDWFCRGYDPFPALLDQIYSAIASSDDGSAINAVLFRLRLRLSEDFVLRFLRHHPHPFAVPPSPDASSTLLQLRIRFFDWCSRQPGYFHSRSVYHALFRHLYRHRHVSFVMECLRRFSATGHISLSAAATYATSSGSKGHPRYCQALVIGYAVTGCAERALQLFARMRYHGLDLDDFCYHVLLNSLVEASLFDFADSVFTHIDARGLAGPVTACIRVKSLCRQGRLDDAAAYLRELYLSDQLVADRTVGTLVQALCKAGRVDCAGQIVEEFSSSEAYSVWISHLLSAEKFDTAMEFLRKKKGIDTDRNLLEISQYNYLIQQLLRRNMLGEVCDVLVEMMEEGIAPDQNTMDVTLCFFCKAGMVDVAIELYNLKTEIGVAPKRTVYNHLINALCKDGNVDEVLKVIEESMSQGYFPGNQTFTRLANVLLRKGKLEKLRSLLAEALKRKLRSTIPIQSRYLSALCKIGAVKEAYSDLLTSNGVGAGVVMYKSTYCNLIRAFIKLRMVQFPPGLLIQMQELGFVPGRRLYREVVFSLCEMNMFDVVFSLLNRQLEIRQQDPWSCYNYIIDGAAHSKKPEMAMEVYSRMVNAGIEPNLCTDILILRCYLKSSHFGKAFRFFRLLKEKHMMSTKLYNVFIHGLCEAGKSEHAVEIWREMRERELLPSLQCYEELVRALCLSSSYDLVIRVIKDFKETGRQVSSFILNVLLLHILKSQKLLLAWDQSNVLGDTNLGVLNQQNKLSVDVILEYLMKEFSNGLRMKDNLEKFDELIEQYFPIDIYTYNVLLRGSFMARRMDFAFNLFRRIRDKGYEPNRWTYDIMVHGFCKLGYRKCAEKWMEEMSLNGYQPTWYTLTLYNNTP</sequence>
<dbReference type="InterPro" id="IPR050667">
    <property type="entry name" value="PPR-containing_protein"/>
</dbReference>
<gene>
    <name evidence="4" type="ORF">KSP40_PGU015531</name>
</gene>
<evidence type="ECO:0000313" key="4">
    <source>
        <dbReference type="EMBL" id="KAK8965406.1"/>
    </source>
</evidence>
<dbReference type="Gene3D" id="1.25.40.10">
    <property type="entry name" value="Tetratricopeptide repeat domain"/>
    <property type="match status" value="6"/>
</dbReference>
<comment type="caution">
    <text evidence="4">The sequence shown here is derived from an EMBL/GenBank/DDBJ whole genome shotgun (WGS) entry which is preliminary data.</text>
</comment>
<dbReference type="InterPro" id="IPR011990">
    <property type="entry name" value="TPR-like_helical_dom_sf"/>
</dbReference>
<evidence type="ECO:0000256" key="1">
    <source>
        <dbReference type="ARBA" id="ARBA00007626"/>
    </source>
</evidence>
<keyword evidence="5" id="KW-1185">Reference proteome</keyword>
<reference evidence="4 5" key="1">
    <citation type="journal article" date="2022" name="Nat. Plants">
        <title>Genomes of leafy and leafless Platanthera orchids illuminate the evolution of mycoheterotrophy.</title>
        <authorList>
            <person name="Li M.H."/>
            <person name="Liu K.W."/>
            <person name="Li Z."/>
            <person name="Lu H.C."/>
            <person name="Ye Q.L."/>
            <person name="Zhang D."/>
            <person name="Wang J.Y."/>
            <person name="Li Y.F."/>
            <person name="Zhong Z.M."/>
            <person name="Liu X."/>
            <person name="Yu X."/>
            <person name="Liu D.K."/>
            <person name="Tu X.D."/>
            <person name="Liu B."/>
            <person name="Hao Y."/>
            <person name="Liao X.Y."/>
            <person name="Jiang Y.T."/>
            <person name="Sun W.H."/>
            <person name="Chen J."/>
            <person name="Chen Y.Q."/>
            <person name="Ai Y."/>
            <person name="Zhai J.W."/>
            <person name="Wu S.S."/>
            <person name="Zhou Z."/>
            <person name="Hsiao Y.Y."/>
            <person name="Wu W.L."/>
            <person name="Chen Y.Y."/>
            <person name="Lin Y.F."/>
            <person name="Hsu J.L."/>
            <person name="Li C.Y."/>
            <person name="Wang Z.W."/>
            <person name="Zhao X."/>
            <person name="Zhong W.Y."/>
            <person name="Ma X.K."/>
            <person name="Ma L."/>
            <person name="Huang J."/>
            <person name="Chen G.Z."/>
            <person name="Huang M.Z."/>
            <person name="Huang L."/>
            <person name="Peng D.H."/>
            <person name="Luo Y.B."/>
            <person name="Zou S.Q."/>
            <person name="Chen S.P."/>
            <person name="Lan S."/>
            <person name="Tsai W.C."/>
            <person name="Van de Peer Y."/>
            <person name="Liu Z.J."/>
        </authorList>
    </citation>
    <scope>NUCLEOTIDE SEQUENCE [LARGE SCALE GENOMIC DNA]</scope>
    <source>
        <strain evidence="4">Lor288</strain>
    </source>
</reference>
<keyword evidence="2" id="KW-0677">Repeat</keyword>
<feature type="repeat" description="PPR" evidence="3">
    <location>
        <begin position="876"/>
        <end position="910"/>
    </location>
</feature>
<feature type="repeat" description="PPR" evidence="3">
    <location>
        <begin position="377"/>
        <end position="411"/>
    </location>
</feature>
<feature type="repeat" description="PPR" evidence="3">
    <location>
        <begin position="693"/>
        <end position="727"/>
    </location>
</feature>
<dbReference type="EMBL" id="JBBWWR010000006">
    <property type="protein sequence ID" value="KAK8965406.1"/>
    <property type="molecule type" value="Genomic_DNA"/>
</dbReference>
<organism evidence="4 5">
    <name type="scientific">Platanthera guangdongensis</name>
    <dbReference type="NCBI Taxonomy" id="2320717"/>
    <lineage>
        <taxon>Eukaryota</taxon>
        <taxon>Viridiplantae</taxon>
        <taxon>Streptophyta</taxon>
        <taxon>Embryophyta</taxon>
        <taxon>Tracheophyta</taxon>
        <taxon>Spermatophyta</taxon>
        <taxon>Magnoliopsida</taxon>
        <taxon>Liliopsida</taxon>
        <taxon>Asparagales</taxon>
        <taxon>Orchidaceae</taxon>
        <taxon>Orchidoideae</taxon>
        <taxon>Orchideae</taxon>
        <taxon>Orchidinae</taxon>
        <taxon>Platanthera</taxon>
    </lineage>
</organism>
<feature type="repeat" description="PPR" evidence="3">
    <location>
        <begin position="624"/>
        <end position="658"/>
    </location>
</feature>
<name>A0ABR2MPL0_9ASPA</name>
<proteinExistence type="inferred from homology"/>
<dbReference type="Pfam" id="PF13812">
    <property type="entry name" value="PPR_3"/>
    <property type="match status" value="1"/>
</dbReference>
<dbReference type="InterPro" id="IPR002885">
    <property type="entry name" value="PPR_rpt"/>
</dbReference>
<evidence type="ECO:0000256" key="3">
    <source>
        <dbReference type="PROSITE-ProRule" id="PRU00708"/>
    </source>
</evidence>
<evidence type="ECO:0000313" key="5">
    <source>
        <dbReference type="Proteomes" id="UP001412067"/>
    </source>
</evidence>
<feature type="repeat" description="PPR" evidence="3">
    <location>
        <begin position="841"/>
        <end position="875"/>
    </location>
</feature>
<dbReference type="Proteomes" id="UP001412067">
    <property type="component" value="Unassembled WGS sequence"/>
</dbReference>
<dbReference type="PANTHER" id="PTHR47939:SF13">
    <property type="entry name" value="OS03G0201400 PROTEIN"/>
    <property type="match status" value="1"/>
</dbReference>
<comment type="similarity">
    <text evidence="1">Belongs to the PPR family. P subfamily.</text>
</comment>
<dbReference type="Pfam" id="PF12854">
    <property type="entry name" value="PPR_1"/>
    <property type="match status" value="1"/>
</dbReference>
<dbReference type="PANTHER" id="PTHR47939">
    <property type="entry name" value="MEMBRANE-ASSOCIATED SALT-INDUCIBLE PROTEIN-LIKE"/>
    <property type="match status" value="1"/>
</dbReference>
<feature type="repeat" description="PPR" evidence="3">
    <location>
        <begin position="447"/>
        <end position="481"/>
    </location>
</feature>
<dbReference type="Pfam" id="PF13041">
    <property type="entry name" value="PPR_2"/>
    <property type="match status" value="2"/>
</dbReference>
<dbReference type="PROSITE" id="PS51375">
    <property type="entry name" value="PPR"/>
    <property type="match status" value="6"/>
</dbReference>
<dbReference type="NCBIfam" id="TIGR00756">
    <property type="entry name" value="PPR"/>
    <property type="match status" value="6"/>
</dbReference>
<accession>A0ABR2MPL0</accession>
<protein>
    <submittedName>
        <fullName evidence="4">Pentatricopeptide repeat-containing protein</fullName>
    </submittedName>
</protein>
<evidence type="ECO:0000256" key="2">
    <source>
        <dbReference type="ARBA" id="ARBA00022737"/>
    </source>
</evidence>